<evidence type="ECO:0000256" key="9">
    <source>
        <dbReference type="ARBA" id="ARBA00061532"/>
    </source>
</evidence>
<dbReference type="PANTHER" id="PTHR47019:SF1">
    <property type="entry name" value="LIPID II FLIPPASE MURJ"/>
    <property type="match status" value="1"/>
</dbReference>
<evidence type="ECO:0000256" key="5">
    <source>
        <dbReference type="ARBA" id="ARBA00022984"/>
    </source>
</evidence>
<dbReference type="GO" id="GO:0009252">
    <property type="term" value="P:peptidoglycan biosynthetic process"/>
    <property type="evidence" value="ECO:0007669"/>
    <property type="project" value="UniProtKB-UniRule"/>
</dbReference>
<comment type="similarity">
    <text evidence="9 10 11">Belongs to the MurJ/MviN family.</text>
</comment>
<dbReference type="GO" id="GO:0005886">
    <property type="term" value="C:plasma membrane"/>
    <property type="evidence" value="ECO:0007669"/>
    <property type="project" value="UniProtKB-SubCell"/>
</dbReference>
<feature type="transmembrane region" description="Helical" evidence="10">
    <location>
        <begin position="388"/>
        <end position="406"/>
    </location>
</feature>
<dbReference type="GO" id="GO:0071555">
    <property type="term" value="P:cell wall organization"/>
    <property type="evidence" value="ECO:0007669"/>
    <property type="project" value="UniProtKB-UniRule"/>
</dbReference>
<keyword evidence="3 10" id="KW-0812">Transmembrane</keyword>
<organism evidence="12 13">
    <name type="scientific">Pelovirga terrestris</name>
    <dbReference type="NCBI Taxonomy" id="2771352"/>
    <lineage>
        <taxon>Bacteria</taxon>
        <taxon>Pseudomonadati</taxon>
        <taxon>Thermodesulfobacteriota</taxon>
        <taxon>Desulfuromonadia</taxon>
        <taxon>Geobacterales</taxon>
        <taxon>Geobacteraceae</taxon>
        <taxon>Pelovirga</taxon>
    </lineage>
</organism>
<evidence type="ECO:0000313" key="13">
    <source>
        <dbReference type="Proteomes" id="UP000632828"/>
    </source>
</evidence>
<evidence type="ECO:0000256" key="6">
    <source>
        <dbReference type="ARBA" id="ARBA00022989"/>
    </source>
</evidence>
<name>A0A8J6QTT5_9BACT</name>
<keyword evidence="4 10" id="KW-0133">Cell shape</keyword>
<comment type="subcellular location">
    <subcellularLocation>
        <location evidence="1 10">Cell membrane</location>
        <topology evidence="1 10">Multi-pass membrane protein</topology>
    </subcellularLocation>
</comment>
<feature type="transmembrane region" description="Helical" evidence="10">
    <location>
        <begin position="355"/>
        <end position="376"/>
    </location>
</feature>
<evidence type="ECO:0000256" key="11">
    <source>
        <dbReference type="PIRNR" id="PIRNR002869"/>
    </source>
</evidence>
<dbReference type="PIRSF" id="PIRSF002869">
    <property type="entry name" value="MviN"/>
    <property type="match status" value="1"/>
</dbReference>
<keyword evidence="10 11" id="KW-0813">Transport</keyword>
<comment type="pathway">
    <text evidence="10">Cell wall biogenesis; peptidoglycan biosynthesis.</text>
</comment>
<keyword evidence="7 10" id="KW-0472">Membrane</keyword>
<dbReference type="Proteomes" id="UP000632828">
    <property type="component" value="Unassembled WGS sequence"/>
</dbReference>
<feature type="transmembrane region" description="Helical" evidence="10">
    <location>
        <begin position="279"/>
        <end position="297"/>
    </location>
</feature>
<proteinExistence type="inferred from homology"/>
<dbReference type="AlphaFoldDB" id="A0A8J6QTT5"/>
<protein>
    <recommendedName>
        <fullName evidence="10">Probable lipid II flippase MurJ</fullName>
    </recommendedName>
</protein>
<feature type="transmembrane region" description="Helical" evidence="10">
    <location>
        <begin position="169"/>
        <end position="186"/>
    </location>
</feature>
<evidence type="ECO:0000256" key="2">
    <source>
        <dbReference type="ARBA" id="ARBA00022475"/>
    </source>
</evidence>
<dbReference type="InterPro" id="IPR004268">
    <property type="entry name" value="MurJ"/>
</dbReference>
<dbReference type="CDD" id="cd13123">
    <property type="entry name" value="MATE_MurJ_like"/>
    <property type="match status" value="1"/>
</dbReference>
<feature type="transmembrane region" description="Helical" evidence="10">
    <location>
        <begin position="35"/>
        <end position="55"/>
    </location>
</feature>
<dbReference type="HAMAP" id="MF_02078">
    <property type="entry name" value="MurJ_MviN"/>
    <property type="match status" value="1"/>
</dbReference>
<dbReference type="GO" id="GO:0015648">
    <property type="term" value="F:lipid-linked peptidoglycan transporter activity"/>
    <property type="evidence" value="ECO:0007669"/>
    <property type="project" value="UniProtKB-UniRule"/>
</dbReference>
<evidence type="ECO:0000256" key="3">
    <source>
        <dbReference type="ARBA" id="ARBA00022692"/>
    </source>
</evidence>
<evidence type="ECO:0000256" key="10">
    <source>
        <dbReference type="HAMAP-Rule" id="MF_02078"/>
    </source>
</evidence>
<dbReference type="RefSeq" id="WP_191153862.1">
    <property type="nucleotide sequence ID" value="NZ_JACWUN010000002.1"/>
</dbReference>
<reference evidence="12" key="1">
    <citation type="submission" date="2020-09" db="EMBL/GenBank/DDBJ databases">
        <title>Pelobacter alkaliphilus sp. nov., a novel anaerobic arsenate-reducing bacterium from terrestrial mud volcano.</title>
        <authorList>
            <person name="Khomyakova M.A."/>
            <person name="Merkel A.Y."/>
            <person name="Slobodkin A.I."/>
        </authorList>
    </citation>
    <scope>NUCLEOTIDE SEQUENCE</scope>
    <source>
        <strain evidence="12">M08fum</strain>
    </source>
</reference>
<feature type="transmembrane region" description="Helical" evidence="10">
    <location>
        <begin position="134"/>
        <end position="157"/>
    </location>
</feature>
<dbReference type="InterPro" id="IPR051050">
    <property type="entry name" value="Lipid_II_flippase_MurJ/MviN"/>
</dbReference>
<keyword evidence="2 10" id="KW-1003">Cell membrane</keyword>
<evidence type="ECO:0000256" key="7">
    <source>
        <dbReference type="ARBA" id="ARBA00023136"/>
    </source>
</evidence>
<keyword evidence="5 10" id="KW-0573">Peptidoglycan synthesis</keyword>
<sequence length="530" mass="58521">MSSRKRIMGATLVMSIATSISRVSGLIRDMVVARFFGAGVATDAFFMAFTIPNLLRRFFAEGSLTAAFVPVFSEVFHRRGEDEAQRLANRCATLLLLVMIVVVALGLICSPWIVQAIGYGFGQTEGKLELTHQLNLIMFPYIALVSLLALLTGVLNVRGHFFLPSLSPLLLNLAMIFGALSLGQLFQRPIFGLALGVLLGGVLQLLLQFPVLLRYRMRWRPDFRFFHDEQLRKITLLMLPGIAGVAIYQINIVVSRLLASFLPDGSVSYLYYGQRLFEFPQGIFVVSLAQAVLPMMSRQIADGDEEGMRQSLNFSLTLIALFTLPAMVGLVLCAKPVFSLFFLGGEFGLIAMDNSALALVCFAPGLLFVGCSRIAAQTFYALQDTRTPVIVSFWTLLVNLGAGLLLMQWLGFVGLALALTTASLFNAVVLLTLLQRKLNLRLTRQLLTQSVRIVIACLPMALLVYLVLGMVDWHQFGSSAYKGLMLVFAVGSGVVVFAGSCLLLKIDEIHQLLRLIRNKLRRYKQPIEHS</sequence>
<dbReference type="PRINTS" id="PR01806">
    <property type="entry name" value="VIRFACTRMVIN"/>
</dbReference>
<accession>A0A8J6QTT5</accession>
<evidence type="ECO:0000256" key="8">
    <source>
        <dbReference type="ARBA" id="ARBA00060041"/>
    </source>
</evidence>
<evidence type="ECO:0000256" key="1">
    <source>
        <dbReference type="ARBA" id="ARBA00004651"/>
    </source>
</evidence>
<evidence type="ECO:0000313" key="12">
    <source>
        <dbReference type="EMBL" id="MBD1399590.1"/>
    </source>
</evidence>
<keyword evidence="6 10" id="KW-1133">Transmembrane helix</keyword>
<dbReference type="GO" id="GO:0034204">
    <property type="term" value="P:lipid translocation"/>
    <property type="evidence" value="ECO:0007669"/>
    <property type="project" value="TreeGrafter"/>
</dbReference>
<feature type="transmembrane region" description="Helical" evidence="10">
    <location>
        <begin position="192"/>
        <end position="213"/>
    </location>
</feature>
<gene>
    <name evidence="10 12" type="primary">murJ</name>
    <name evidence="12" type="ORF">ICT70_02800</name>
</gene>
<keyword evidence="13" id="KW-1185">Reference proteome</keyword>
<dbReference type="GO" id="GO:0008360">
    <property type="term" value="P:regulation of cell shape"/>
    <property type="evidence" value="ECO:0007669"/>
    <property type="project" value="UniProtKB-UniRule"/>
</dbReference>
<evidence type="ECO:0000256" key="4">
    <source>
        <dbReference type="ARBA" id="ARBA00022960"/>
    </source>
</evidence>
<feature type="transmembrane region" description="Helical" evidence="10">
    <location>
        <begin position="480"/>
        <end position="504"/>
    </location>
</feature>
<feature type="transmembrane region" description="Helical" evidence="10">
    <location>
        <begin position="318"/>
        <end position="343"/>
    </location>
</feature>
<dbReference type="UniPathway" id="UPA00219"/>
<dbReference type="Pfam" id="PF03023">
    <property type="entry name" value="MurJ"/>
    <property type="match status" value="1"/>
</dbReference>
<feature type="transmembrane region" description="Helical" evidence="10">
    <location>
        <begin position="446"/>
        <end position="468"/>
    </location>
</feature>
<feature type="transmembrane region" description="Helical" evidence="10">
    <location>
        <begin position="94"/>
        <end position="114"/>
    </location>
</feature>
<keyword evidence="10 11" id="KW-0961">Cell wall biogenesis/degradation</keyword>
<dbReference type="PANTHER" id="PTHR47019">
    <property type="entry name" value="LIPID II FLIPPASE MURJ"/>
    <property type="match status" value="1"/>
</dbReference>
<dbReference type="NCBIfam" id="TIGR01695">
    <property type="entry name" value="murJ_mviN"/>
    <property type="match status" value="1"/>
</dbReference>
<dbReference type="EMBL" id="JACWUN010000002">
    <property type="protein sequence ID" value="MBD1399590.1"/>
    <property type="molecule type" value="Genomic_DNA"/>
</dbReference>
<comment type="function">
    <text evidence="8 10 11">Involved in peptidoglycan biosynthesis. Transports lipid-linked peptidoglycan precursors from the inner to the outer leaflet of the cytoplasmic membrane.</text>
</comment>
<comment type="caution">
    <text evidence="12">The sequence shown here is derived from an EMBL/GenBank/DDBJ whole genome shotgun (WGS) entry which is preliminary data.</text>
</comment>
<feature type="transmembrane region" description="Helical" evidence="10">
    <location>
        <begin position="234"/>
        <end position="259"/>
    </location>
</feature>
<feature type="transmembrane region" description="Helical" evidence="10">
    <location>
        <begin position="412"/>
        <end position="434"/>
    </location>
</feature>